<name>M0QH89_9ACTN</name>
<accession>M0QH89</accession>
<comment type="caution">
    <text evidence="2">The sequence shown here is derived from an EMBL/GenBank/DDBJ whole genome shotgun (WGS) entry which is preliminary data.</text>
</comment>
<dbReference type="Gene3D" id="1.20.120.450">
    <property type="entry name" value="dinb family like domain"/>
    <property type="match status" value="1"/>
</dbReference>
<dbReference type="Pfam" id="PF11716">
    <property type="entry name" value="MDMPI_N"/>
    <property type="match status" value="1"/>
</dbReference>
<dbReference type="eggNOG" id="COG2318">
    <property type="taxonomic scope" value="Bacteria"/>
</dbReference>
<organism evidence="2 3">
    <name type="scientific">Gordonia soli NBRC 108243</name>
    <dbReference type="NCBI Taxonomy" id="1223545"/>
    <lineage>
        <taxon>Bacteria</taxon>
        <taxon>Bacillati</taxon>
        <taxon>Actinomycetota</taxon>
        <taxon>Actinomycetes</taxon>
        <taxon>Mycobacteriales</taxon>
        <taxon>Gordoniaceae</taxon>
        <taxon>Gordonia</taxon>
    </lineage>
</organism>
<sequence>MSDAGAAAAKGLVADTFSLLDQLRPEDWTADSAAHGWRVHDVITHMGFFFNFIADPDLVFPDNPSGMSERLNDAAVRERADWTSQQAIDYYRAQSAAGLATLEALQGEDLRDVPLEMLDLGTYRMSQLSDAVAFDHLVHLTSDLLAPHGPLSPADLSVSVAAAIDPAIDWMIAGLPQMNGAALYPILSSPIGLRLVGATERTFVLTRGEGNSVTVTETDDLPAEVATSAATEFLRWGTTRSAWRSAVTTAGDRTLVSSVLDAVNIV</sequence>
<protein>
    <recommendedName>
        <fullName evidence="1">Mycothiol-dependent maleylpyruvate isomerase metal-binding domain-containing protein</fullName>
    </recommendedName>
</protein>
<dbReference type="Proteomes" id="UP000011666">
    <property type="component" value="Unassembled WGS sequence"/>
</dbReference>
<dbReference type="AlphaFoldDB" id="M0QH89"/>
<keyword evidence="3" id="KW-1185">Reference proteome</keyword>
<proteinExistence type="predicted"/>
<dbReference type="RefSeq" id="WP_007619544.1">
    <property type="nucleotide sequence ID" value="NZ_BANX01000011.1"/>
</dbReference>
<dbReference type="SUPFAM" id="SSF109854">
    <property type="entry name" value="DinB/YfiT-like putative metalloenzymes"/>
    <property type="match status" value="1"/>
</dbReference>
<dbReference type="OrthoDB" id="154293at2"/>
<dbReference type="GO" id="GO:0046872">
    <property type="term" value="F:metal ion binding"/>
    <property type="evidence" value="ECO:0007669"/>
    <property type="project" value="InterPro"/>
</dbReference>
<evidence type="ECO:0000313" key="3">
    <source>
        <dbReference type="Proteomes" id="UP000011666"/>
    </source>
</evidence>
<evidence type="ECO:0000313" key="2">
    <source>
        <dbReference type="EMBL" id="GAC67893.1"/>
    </source>
</evidence>
<gene>
    <name evidence="2" type="ORF">GS4_11_01620</name>
</gene>
<dbReference type="InterPro" id="IPR024344">
    <property type="entry name" value="MDMPI_metal-binding"/>
</dbReference>
<feature type="domain" description="Mycothiol-dependent maleylpyruvate isomerase metal-binding" evidence="1">
    <location>
        <begin position="17"/>
        <end position="114"/>
    </location>
</feature>
<reference evidence="2 3" key="1">
    <citation type="submission" date="2013-01" db="EMBL/GenBank/DDBJ databases">
        <title>Whole genome shotgun sequence of Gordonia soli NBRC 108243.</title>
        <authorList>
            <person name="Isaki-Nakamura S."/>
            <person name="Hosoyama A."/>
            <person name="Tsuchikane K."/>
            <person name="Ando Y."/>
            <person name="Baba S."/>
            <person name="Ohji S."/>
            <person name="Hamada M."/>
            <person name="Tamura T."/>
            <person name="Yamazoe A."/>
            <person name="Yamazaki S."/>
            <person name="Fujita N."/>
        </authorList>
    </citation>
    <scope>NUCLEOTIDE SEQUENCE [LARGE SCALE GENOMIC DNA]</scope>
    <source>
        <strain evidence="2 3">NBRC 108243</strain>
    </source>
</reference>
<dbReference type="STRING" id="1223545.GS4_11_01620"/>
<evidence type="ECO:0000259" key="1">
    <source>
        <dbReference type="Pfam" id="PF11716"/>
    </source>
</evidence>
<dbReference type="InterPro" id="IPR034660">
    <property type="entry name" value="DinB/YfiT-like"/>
</dbReference>
<dbReference type="EMBL" id="BANX01000011">
    <property type="protein sequence ID" value="GAC67893.1"/>
    <property type="molecule type" value="Genomic_DNA"/>
</dbReference>